<organism evidence="5 6">
    <name type="scientific">Ornithinimicrobium cryptoxanthini</name>
    <dbReference type="NCBI Taxonomy" id="2934161"/>
    <lineage>
        <taxon>Bacteria</taxon>
        <taxon>Bacillati</taxon>
        <taxon>Actinomycetota</taxon>
        <taxon>Actinomycetes</taxon>
        <taxon>Micrococcales</taxon>
        <taxon>Ornithinimicrobiaceae</taxon>
        <taxon>Ornithinimicrobium</taxon>
    </lineage>
</organism>
<dbReference type="InterPro" id="IPR019791">
    <property type="entry name" value="Haem_peroxidase_animal"/>
</dbReference>
<evidence type="ECO:0000313" key="5">
    <source>
        <dbReference type="EMBL" id="USQ76451.1"/>
    </source>
</evidence>
<keyword evidence="2" id="KW-0964">Secreted</keyword>
<dbReference type="InterPro" id="IPR007253">
    <property type="entry name" value="Cell_wall-bd_2"/>
</dbReference>
<dbReference type="PROSITE" id="PS00330">
    <property type="entry name" value="HEMOLYSIN_CALCIUM"/>
    <property type="match status" value="3"/>
</dbReference>
<dbReference type="PANTHER" id="PTHR11475">
    <property type="entry name" value="OXIDASE/PEROXIDASE"/>
    <property type="match status" value="1"/>
</dbReference>
<dbReference type="EMBL" id="CP099490">
    <property type="protein sequence ID" value="USQ76451.1"/>
    <property type="molecule type" value="Genomic_DNA"/>
</dbReference>
<dbReference type="Gene3D" id="2.150.10.10">
    <property type="entry name" value="Serralysin-like metalloprotease, C-terminal"/>
    <property type="match status" value="1"/>
</dbReference>
<keyword evidence="6" id="KW-1185">Reference proteome</keyword>
<name>A0ABY4YI24_9MICO</name>
<dbReference type="Gene3D" id="3.40.50.12090">
    <property type="match status" value="1"/>
</dbReference>
<dbReference type="InterPro" id="IPR001343">
    <property type="entry name" value="Hemolysn_Ca-bd"/>
</dbReference>
<proteinExistence type="predicted"/>
<evidence type="ECO:0000256" key="4">
    <source>
        <dbReference type="SAM" id="MobiDB-lite"/>
    </source>
</evidence>
<dbReference type="Proteomes" id="UP001056535">
    <property type="component" value="Chromosome"/>
</dbReference>
<evidence type="ECO:0000256" key="1">
    <source>
        <dbReference type="ARBA" id="ARBA00004613"/>
    </source>
</evidence>
<dbReference type="PROSITE" id="PS50292">
    <property type="entry name" value="PEROXIDASE_3"/>
    <property type="match status" value="1"/>
</dbReference>
<keyword evidence="3" id="KW-0325">Glycoprotein</keyword>
<comment type="subcellular location">
    <subcellularLocation>
        <location evidence="1">Secreted</location>
    </subcellularLocation>
</comment>
<dbReference type="InterPro" id="IPR018511">
    <property type="entry name" value="Hemolysin-typ_Ca-bd_CS"/>
</dbReference>
<sequence>MVSTTPAMLSAPAAAAPPPGQDFEITRSDLEFILKQIDISEAHGWRVTQPGAADNAANNPLCPASATFSYADQVWADLHGDPCVSAPTLPFGLRTVDGRWNNLHPDRDMWGAANQVFPRLLEQEFVDADPVPPGFPMGTPGTATSYAQLDDGFVFDAQPRLISNLIVDQTTANPAAVEVRDRVEGAHTLDGEVLRVGGSDRFATAAEVSMRNFAPGVPVVFIASGANFPDALAASSAAARNLSPILLVRPDGIPQATIAELQRLAPQRIVVLGGSTVINDPVVTALQAYTDGDVDRVAGSNRYATAAAISAEFFQDTAPTPVVYLATGADFADALAVGALAASASAGVNGSPLLLTLPTSLPAVTVAELERLRPSRIVIAGGAGTISAGVAEQLAGYTDEVVRLSGADRYETAVEISRYAHPTAVPHIYLSTGANFPDALAGGVVAGITNAPVLLVPPNPPLPQSVVAEILRLDPHQVHLLGGEDAISRPLADAVAELLGGRDIFIPDVATDEGLSASMSTFLLFFGQFFDHGLDLVSKGQNGTIVVPLHEDDPMYDPAADTNFLTLSRATVSGVDDAGQRDHENRTTPFVDQSQTYASHPSHHVFLREYAAVGGVPVPTGKLLDGWHGDERAGLPTWGDVKDQARDLLGIELVDADVLEVPLLVTDPYGRFVPGPNGLPQIATGSSGMLEGDLDAPVRVPDDALRAGHSFLDDIAHGASPDTPAGYDNAALEAHFVTGDGRGNENMGLTAVHHVFHAEHNRVLQQLETILHEPGNEDLLEGFRNGGHDGRSAGFWDYSERVFQAARFVTEMEYQHLVFEEFARRIAPSIDATILNENSYMPDVNPAIVAEFAHVVYRFGHSALTQTVDRVFEEETSGVPSGTYEMPLLEAFLNPNGYLRGPGGEALHPDAAAGALIQGTTHQTANGIDEFVTDTLRNELLGLPLDLASINLMRGRDTGVPPLQTARETFFQATGDPELAPYASWRSFELQMKNPESLGNFIAAYGTHEDLDRSTMTVSELRDVGFSLAQDATFKDAPAAETGLDDVDFWMGGLAEKPEPFGNMLGSTFNFVFEKQLEDLQNGDRFYYLTRNHGQSFFFTLEANSFSELIQRNTDIGPIPFDIFSMPSEVFDLRDDPDDLLAAGLERRPDGTWHFTGEDHVVIHGTDGGDRITAGLGDDTIWGGAGPDVLQGGAGVDVLAGGDGDDILTDIHGDEDRMLGQAGNDAINGGPGFGDLLMGGSGTDWILGGADRAQVFAGLDDDFIQGSPGPDLLWGNEGDDWIEGSFGHDLLQGDNGNGFFNDPWGGHDIMIGGPGNSDYDAEGGDDIMVGGEGTERFHGMLGFDWVTYKDLRVPIQADLAFTPQMPDDLNNVRDRYWLVEALSGSPQNDILRGQHRQDDAYDPTRGLLGYGHRLTQEHLDRILGLRELLGGGEKPVYADPFLHGEPMLESDQTNNIILGGPGSDIIEPREGRNFVDGDAYLDVYIEHRPSGPDGEAVERGDRMSVFNSRVFAGTINPGDLHMVREIVHPTAMDEAELDTVVLPGRLEHYTIDELDDGNVLVTFEEAPTAWSHVLRNIERLSFNDRMLCLLEDDDDANLCGMPSGAVTIGYEAPEGGADDWTEGGTVVTTVEDLADPQGVQQSELVYELQVLGEVERLDIEDIWVTTQVNTTGEFQLTNVEVDLEVRVVVSFEDDAGTQEFLASDGYGPVINVNDAPVPPVIAPAVPGVGSQMFVAQMLTDADGTEVALEEDAFDHRWQSSADGESWNDIPDARANRFTVTETQLGQQIRLVIEYTDDRGTDEVAVSEATAHVLPGATGSASLLGAGGLMTAR</sequence>
<dbReference type="InterPro" id="IPR010255">
    <property type="entry name" value="Haem_peroxidase_sf"/>
</dbReference>
<dbReference type="InterPro" id="IPR037120">
    <property type="entry name" value="Haem_peroxidase_sf_animal"/>
</dbReference>
<protein>
    <submittedName>
        <fullName evidence="5">Cell wall-binding repeat-containing protein</fullName>
    </submittedName>
</protein>
<evidence type="ECO:0000256" key="2">
    <source>
        <dbReference type="ARBA" id="ARBA00022525"/>
    </source>
</evidence>
<gene>
    <name evidence="5" type="ORF">NF557_00515</name>
</gene>
<feature type="region of interest" description="Disordered" evidence="4">
    <location>
        <begin position="1"/>
        <end position="21"/>
    </location>
</feature>
<dbReference type="RefSeq" id="WP_252621150.1">
    <property type="nucleotide sequence ID" value="NZ_CP099490.1"/>
</dbReference>
<dbReference type="SUPFAM" id="SSF48113">
    <property type="entry name" value="Heme-dependent peroxidases"/>
    <property type="match status" value="1"/>
</dbReference>
<dbReference type="Gene3D" id="1.10.640.10">
    <property type="entry name" value="Haem peroxidase domain superfamily, animal type"/>
    <property type="match status" value="2"/>
</dbReference>
<dbReference type="PANTHER" id="PTHR11475:SF4">
    <property type="entry name" value="CHORION PEROXIDASE"/>
    <property type="match status" value="1"/>
</dbReference>
<evidence type="ECO:0000313" key="6">
    <source>
        <dbReference type="Proteomes" id="UP001056535"/>
    </source>
</evidence>
<dbReference type="Pfam" id="PF03098">
    <property type="entry name" value="An_peroxidase"/>
    <property type="match status" value="3"/>
</dbReference>
<reference evidence="5" key="1">
    <citation type="submission" date="2022-06" db="EMBL/GenBank/DDBJ databases">
        <title>Ornithinimicrobium JY.X270.</title>
        <authorList>
            <person name="Huang Y."/>
        </authorList>
    </citation>
    <scope>NUCLEOTIDE SEQUENCE</scope>
    <source>
        <strain evidence="5">JY.X270</strain>
    </source>
</reference>
<accession>A0ABY4YI24</accession>
<dbReference type="Pfam" id="PF00353">
    <property type="entry name" value="HemolysinCabind"/>
    <property type="match status" value="5"/>
</dbReference>
<dbReference type="SUPFAM" id="SSF51120">
    <property type="entry name" value="beta-Roll"/>
    <property type="match status" value="3"/>
</dbReference>
<dbReference type="Pfam" id="PF04122">
    <property type="entry name" value="CW_binding_2"/>
    <property type="match status" value="3"/>
</dbReference>
<dbReference type="InterPro" id="IPR011049">
    <property type="entry name" value="Serralysin-like_metalloprot_C"/>
</dbReference>
<dbReference type="Gene3D" id="2.60.40.2700">
    <property type="match status" value="1"/>
</dbReference>
<evidence type="ECO:0000256" key="3">
    <source>
        <dbReference type="ARBA" id="ARBA00023180"/>
    </source>
</evidence>